<gene>
    <name evidence="1" type="ORF">SDRG_13281</name>
</gene>
<dbReference type="AlphaFoldDB" id="T0RA03"/>
<dbReference type="OMA" id="HAMPDAY"/>
<keyword evidence="2" id="KW-1185">Reference proteome</keyword>
<dbReference type="RefSeq" id="XP_008617582.1">
    <property type="nucleotide sequence ID" value="XM_008619360.1"/>
</dbReference>
<dbReference type="EMBL" id="JH767189">
    <property type="protein sequence ID" value="EQC28943.1"/>
    <property type="molecule type" value="Genomic_DNA"/>
</dbReference>
<dbReference type="InParanoid" id="T0RA03"/>
<evidence type="ECO:0000313" key="2">
    <source>
        <dbReference type="Proteomes" id="UP000030762"/>
    </source>
</evidence>
<dbReference type="OrthoDB" id="10312659at2759"/>
<sequence>MMTTETEDGSGVDLLPVDIAALMEGLDRQARARLQNRANQARFRARRRAERIALRTQKDALQPLSWHEVADALATSATDASDENGRLKEHRAANLVLVQAMAKWIATLLPRTPRRTAAYTSVLGDGAARQASFDWLTKRLYIDTDRALSTPPFPVASGFLNAFSIYDENDEDAIDSDDAGCVHACWSFQRCYDRPLHDVATKLPFPLVAVCPQRQSVCFLDQELLDSIAPGHMCYRRAVLNDGEAINLVGRIFHEATRVVFVLSNVIDDPTLFRDEYYRHRLFWYVAEAIAPQKTRVRARWFNSQYFTKDRRPVGFANEMAEAIDPSAIAANQGHRPATRAQYKAWLASTHAMPDAYWRNLSQLEAPRLDVQQFVDWRQG</sequence>
<name>T0RA03_SAPDV</name>
<reference evidence="1 2" key="1">
    <citation type="submission" date="2012-04" db="EMBL/GenBank/DDBJ databases">
        <title>The Genome Sequence of Saprolegnia declina VS20.</title>
        <authorList>
            <consortium name="The Broad Institute Genome Sequencing Platform"/>
            <person name="Russ C."/>
            <person name="Nusbaum C."/>
            <person name="Tyler B."/>
            <person name="van West P."/>
            <person name="Dieguez-Uribeondo J."/>
            <person name="de Bruijn I."/>
            <person name="Tripathy S."/>
            <person name="Jiang R."/>
            <person name="Young S.K."/>
            <person name="Zeng Q."/>
            <person name="Gargeya S."/>
            <person name="Fitzgerald M."/>
            <person name="Haas B."/>
            <person name="Abouelleil A."/>
            <person name="Alvarado L."/>
            <person name="Arachchi H.M."/>
            <person name="Berlin A."/>
            <person name="Chapman S.B."/>
            <person name="Goldberg J."/>
            <person name="Griggs A."/>
            <person name="Gujja S."/>
            <person name="Hansen M."/>
            <person name="Howarth C."/>
            <person name="Imamovic A."/>
            <person name="Larimer J."/>
            <person name="McCowen C."/>
            <person name="Montmayeur A."/>
            <person name="Murphy C."/>
            <person name="Neiman D."/>
            <person name="Pearson M."/>
            <person name="Priest M."/>
            <person name="Roberts A."/>
            <person name="Saif S."/>
            <person name="Shea T."/>
            <person name="Sisk P."/>
            <person name="Sykes S."/>
            <person name="Wortman J."/>
            <person name="Nusbaum C."/>
            <person name="Birren B."/>
        </authorList>
    </citation>
    <scope>NUCLEOTIDE SEQUENCE [LARGE SCALE GENOMIC DNA]</scope>
    <source>
        <strain evidence="1 2">VS20</strain>
    </source>
</reference>
<dbReference type="GeneID" id="19954008"/>
<evidence type="ECO:0000313" key="1">
    <source>
        <dbReference type="EMBL" id="EQC28943.1"/>
    </source>
</evidence>
<dbReference type="VEuPathDB" id="FungiDB:SDRG_13281"/>
<protein>
    <submittedName>
        <fullName evidence="1">Uncharacterized protein</fullName>
    </submittedName>
</protein>
<proteinExistence type="predicted"/>
<organism evidence="1 2">
    <name type="scientific">Saprolegnia diclina (strain VS20)</name>
    <dbReference type="NCBI Taxonomy" id="1156394"/>
    <lineage>
        <taxon>Eukaryota</taxon>
        <taxon>Sar</taxon>
        <taxon>Stramenopiles</taxon>
        <taxon>Oomycota</taxon>
        <taxon>Saprolegniomycetes</taxon>
        <taxon>Saprolegniales</taxon>
        <taxon>Saprolegniaceae</taxon>
        <taxon>Saprolegnia</taxon>
    </lineage>
</organism>
<accession>T0RA03</accession>
<dbReference type="Proteomes" id="UP000030762">
    <property type="component" value="Unassembled WGS sequence"/>
</dbReference>